<evidence type="ECO:0000256" key="2">
    <source>
        <dbReference type="ARBA" id="ARBA00022982"/>
    </source>
</evidence>
<feature type="domain" description="Thioredoxin-like fold" evidence="4">
    <location>
        <begin position="45"/>
        <end position="219"/>
    </location>
</feature>
<feature type="compositionally biased region" description="Basic and acidic residues" evidence="3">
    <location>
        <begin position="353"/>
        <end position="362"/>
    </location>
</feature>
<accession>A0A3P3RH16</accession>
<dbReference type="RefSeq" id="WP_124953911.1">
    <property type="nucleotide sequence ID" value="NZ_RRCH01000007.1"/>
</dbReference>
<feature type="region of interest" description="Disordered" evidence="3">
    <location>
        <begin position="238"/>
        <end position="265"/>
    </location>
</feature>
<proteinExistence type="inferred from homology"/>
<dbReference type="Pfam" id="PF13462">
    <property type="entry name" value="Thioredoxin_4"/>
    <property type="match status" value="1"/>
</dbReference>
<dbReference type="AlphaFoldDB" id="A0A3P3RH16"/>
<gene>
    <name evidence="5" type="ORF">EIK79_04300</name>
</gene>
<keyword evidence="2" id="KW-0813">Transport</keyword>
<dbReference type="InterPro" id="IPR036249">
    <property type="entry name" value="Thioredoxin-like_sf"/>
</dbReference>
<keyword evidence="2" id="KW-0249">Electron transport</keyword>
<dbReference type="InterPro" id="IPR012336">
    <property type="entry name" value="Thioredoxin-like_fold"/>
</dbReference>
<dbReference type="Gene3D" id="3.40.30.10">
    <property type="entry name" value="Glutaredoxin"/>
    <property type="match status" value="1"/>
</dbReference>
<evidence type="ECO:0000259" key="4">
    <source>
        <dbReference type="Pfam" id="PF13462"/>
    </source>
</evidence>
<reference evidence="5 6" key="1">
    <citation type="submission" date="2018-11" db="EMBL/GenBank/DDBJ databases">
        <title>Taxonoimc description of Halomarina strain SPP-AMP-1.</title>
        <authorList>
            <person name="Pal Y."/>
            <person name="Srinivasana K."/>
            <person name="Verma A."/>
            <person name="Kumar P."/>
        </authorList>
    </citation>
    <scope>NUCLEOTIDE SEQUENCE [LARGE SCALE GENOMIC DNA]</scope>
    <source>
        <strain evidence="5 6">SPP-AMP-1</strain>
    </source>
</reference>
<comment type="similarity">
    <text evidence="1">Belongs to the glutaredoxin family.</text>
</comment>
<dbReference type="Proteomes" id="UP000282322">
    <property type="component" value="Unassembled WGS sequence"/>
</dbReference>
<feature type="region of interest" description="Disordered" evidence="3">
    <location>
        <begin position="353"/>
        <end position="381"/>
    </location>
</feature>
<dbReference type="OrthoDB" id="15256at2157"/>
<evidence type="ECO:0000256" key="1">
    <source>
        <dbReference type="ARBA" id="ARBA00007787"/>
    </source>
</evidence>
<dbReference type="SUPFAM" id="SSF52833">
    <property type="entry name" value="Thioredoxin-like"/>
    <property type="match status" value="1"/>
</dbReference>
<name>A0A3P3RH16_9EURY</name>
<dbReference type="EMBL" id="RRCH01000007">
    <property type="protein sequence ID" value="RRJ32685.1"/>
    <property type="molecule type" value="Genomic_DNA"/>
</dbReference>
<keyword evidence="6" id="KW-1185">Reference proteome</keyword>
<sequence>MKPSRRKFLAVTGSAAVTSVAGVGSASAATPVSNVPVPDNTSQMYPVMGTDADNPTATVYGNFKCPFTQDFVNNVLPDLVDKYVVEGKLNICFRTISYEPYGRGKTHGTQSNAFISDSDPKISATHLGVWEEDPEAYWKYFESMFAGSLVSGTVTPEKLKPVMEKTGVDNPEEIVARVKKGKYDSLVKDSHESALDLKIEHTPTFEIADSTFVGPKSDEFNDLVSFINANLSKADKLLPKEDSEEVTSGESSGSGSGSATSTITLDGSSAQGWAKYEITVSGEFKQDRSMEASIEDSDVIDGSTASGGVGPWKDTFVYTGKITDLTLTQPIDVLRNEKPLDLEKIGANIKSESKKLDVKPATDSEETTQVKNALSGACSRR</sequence>
<evidence type="ECO:0000256" key="3">
    <source>
        <dbReference type="SAM" id="MobiDB-lite"/>
    </source>
</evidence>
<feature type="compositionally biased region" description="Low complexity" evidence="3">
    <location>
        <begin position="248"/>
        <end position="264"/>
    </location>
</feature>
<protein>
    <submittedName>
        <fullName evidence="5">Thioredoxin</fullName>
    </submittedName>
</protein>
<organism evidence="5 6">
    <name type="scientific">Halocatena pleomorpha</name>
    <dbReference type="NCBI Taxonomy" id="1785090"/>
    <lineage>
        <taxon>Archaea</taxon>
        <taxon>Methanobacteriati</taxon>
        <taxon>Methanobacteriota</taxon>
        <taxon>Stenosarchaea group</taxon>
        <taxon>Halobacteria</taxon>
        <taxon>Halobacteriales</taxon>
        <taxon>Natronomonadaceae</taxon>
        <taxon>Halocatena</taxon>
    </lineage>
</organism>
<comment type="caution">
    <text evidence="5">The sequence shown here is derived from an EMBL/GenBank/DDBJ whole genome shotgun (WGS) entry which is preliminary data.</text>
</comment>
<dbReference type="PROSITE" id="PS51318">
    <property type="entry name" value="TAT"/>
    <property type="match status" value="1"/>
</dbReference>
<evidence type="ECO:0000313" key="5">
    <source>
        <dbReference type="EMBL" id="RRJ32685.1"/>
    </source>
</evidence>
<dbReference type="InterPro" id="IPR006311">
    <property type="entry name" value="TAT_signal"/>
</dbReference>
<evidence type="ECO:0000313" key="6">
    <source>
        <dbReference type="Proteomes" id="UP000282322"/>
    </source>
</evidence>